<accession>A0A811KG00</accession>
<gene>
    <name evidence="3" type="ORF">BOKJ2_LOCUS5434</name>
</gene>
<keyword evidence="4" id="KW-1185">Reference proteome</keyword>
<name>A0A811KG00_9BILA</name>
<feature type="region of interest" description="Disordered" evidence="2">
    <location>
        <begin position="366"/>
        <end position="400"/>
    </location>
</feature>
<evidence type="ECO:0000313" key="3">
    <source>
        <dbReference type="EMBL" id="CAD5214121.1"/>
    </source>
</evidence>
<sequence length="532" mass="60829">MRALRRHSDDSSSSTSGQPNLLRRIPHHTMNQSHSSASTFRRTSLTTSVVSSIHSNHTNSIDKPQRQQNFGGMARFENMEEELLRTKKSHAFAMREIGIMRTRLKVLEKECKKKDQQIDELVKDDPGSKSEQKLRQLSLKRKVIQYERALREKSEEVAKLLSDRNVAKAAETRQRMEKLETECSRLKRHLNESVPEADFLKEKDQYMDIIANLTEENMQMRQIIGKYQSEKSEEILRDADHDLTDETLIKNLKNYALSQKAGAQQCRKALDRLLKQRNAIQHKPVAARSVSAAPLRRKIMQKRPLAKTQSEATKDRSKSTDFALGRVSQQQMSAPEYGNDEEGKEFMLPTNFKGYAMYRNAIDSEDSSIDEEEPDQDQNAQNGTINYMESEPSSGSDLPQELYDAKGRIYLLEMDEVHGDGVTTDYMHDLPDSDGQLTTEDSVDDGDDVTLVGFKKDDNDVVSGRNDERLEEVRNRLEIIEIESDGPTQTGVMESWFQNADVTEHKKESAVTAFVRAVKCHVLRQKMANVRK</sequence>
<dbReference type="EMBL" id="CAJFCW020000003">
    <property type="protein sequence ID" value="CAG9102126.1"/>
    <property type="molecule type" value="Genomic_DNA"/>
</dbReference>
<feature type="coiled-coil region" evidence="1">
    <location>
        <begin position="104"/>
        <end position="230"/>
    </location>
</feature>
<evidence type="ECO:0000256" key="2">
    <source>
        <dbReference type="SAM" id="MobiDB-lite"/>
    </source>
</evidence>
<dbReference type="OrthoDB" id="2136082at2759"/>
<evidence type="ECO:0000313" key="4">
    <source>
        <dbReference type="Proteomes" id="UP000614601"/>
    </source>
</evidence>
<feature type="compositionally biased region" description="Basic and acidic residues" evidence="2">
    <location>
        <begin position="1"/>
        <end position="10"/>
    </location>
</feature>
<feature type="compositionally biased region" description="Acidic residues" evidence="2">
    <location>
        <begin position="366"/>
        <end position="376"/>
    </location>
</feature>
<organism evidence="3 4">
    <name type="scientific">Bursaphelenchus okinawaensis</name>
    <dbReference type="NCBI Taxonomy" id="465554"/>
    <lineage>
        <taxon>Eukaryota</taxon>
        <taxon>Metazoa</taxon>
        <taxon>Ecdysozoa</taxon>
        <taxon>Nematoda</taxon>
        <taxon>Chromadorea</taxon>
        <taxon>Rhabditida</taxon>
        <taxon>Tylenchina</taxon>
        <taxon>Tylenchomorpha</taxon>
        <taxon>Aphelenchoidea</taxon>
        <taxon>Aphelenchoididae</taxon>
        <taxon>Bursaphelenchus</taxon>
    </lineage>
</organism>
<dbReference type="Proteomes" id="UP000783686">
    <property type="component" value="Unassembled WGS sequence"/>
</dbReference>
<feature type="region of interest" description="Disordered" evidence="2">
    <location>
        <begin position="285"/>
        <end position="344"/>
    </location>
</feature>
<keyword evidence="1" id="KW-0175">Coiled coil</keyword>
<feature type="region of interest" description="Disordered" evidence="2">
    <location>
        <begin position="1"/>
        <end position="43"/>
    </location>
</feature>
<feature type="compositionally biased region" description="Basic residues" evidence="2">
    <location>
        <begin position="295"/>
        <end position="305"/>
    </location>
</feature>
<reference evidence="3" key="1">
    <citation type="submission" date="2020-09" db="EMBL/GenBank/DDBJ databases">
        <authorList>
            <person name="Kikuchi T."/>
        </authorList>
    </citation>
    <scope>NUCLEOTIDE SEQUENCE</scope>
    <source>
        <strain evidence="3">SH1</strain>
    </source>
</reference>
<dbReference type="EMBL" id="CAJFDH010000003">
    <property type="protein sequence ID" value="CAD5214121.1"/>
    <property type="molecule type" value="Genomic_DNA"/>
</dbReference>
<dbReference type="AlphaFoldDB" id="A0A811KG00"/>
<dbReference type="Proteomes" id="UP000614601">
    <property type="component" value="Unassembled WGS sequence"/>
</dbReference>
<protein>
    <submittedName>
        <fullName evidence="3">Uncharacterized protein</fullName>
    </submittedName>
</protein>
<proteinExistence type="predicted"/>
<comment type="caution">
    <text evidence="3">The sequence shown here is derived from an EMBL/GenBank/DDBJ whole genome shotgun (WGS) entry which is preliminary data.</text>
</comment>
<evidence type="ECO:0000256" key="1">
    <source>
        <dbReference type="SAM" id="Coils"/>
    </source>
</evidence>
<feature type="compositionally biased region" description="Polar residues" evidence="2">
    <location>
        <begin position="377"/>
        <end position="397"/>
    </location>
</feature>